<feature type="non-terminal residue" evidence="1">
    <location>
        <position position="39"/>
    </location>
</feature>
<evidence type="ECO:0000313" key="1">
    <source>
        <dbReference type="EMBL" id="GAI83615.1"/>
    </source>
</evidence>
<name>X1T7U0_9ZZZZ</name>
<comment type="caution">
    <text evidence="1">The sequence shown here is derived from an EMBL/GenBank/DDBJ whole genome shotgun (WGS) entry which is preliminary data.</text>
</comment>
<proteinExistence type="predicted"/>
<dbReference type="AlphaFoldDB" id="X1T7U0"/>
<protein>
    <submittedName>
        <fullName evidence="1">Uncharacterized protein</fullName>
    </submittedName>
</protein>
<sequence>MKLNKTISILYRLARGLTDFKALTSGNLGKMARRGKNKI</sequence>
<dbReference type="EMBL" id="BARW01005821">
    <property type="protein sequence ID" value="GAI83615.1"/>
    <property type="molecule type" value="Genomic_DNA"/>
</dbReference>
<reference evidence="1" key="1">
    <citation type="journal article" date="2014" name="Front. Microbiol.">
        <title>High frequency of phylogenetically diverse reductive dehalogenase-homologous genes in deep subseafloor sedimentary metagenomes.</title>
        <authorList>
            <person name="Kawai M."/>
            <person name="Futagami T."/>
            <person name="Toyoda A."/>
            <person name="Takaki Y."/>
            <person name="Nishi S."/>
            <person name="Hori S."/>
            <person name="Arai W."/>
            <person name="Tsubouchi T."/>
            <person name="Morono Y."/>
            <person name="Uchiyama I."/>
            <person name="Ito T."/>
            <person name="Fujiyama A."/>
            <person name="Inagaki F."/>
            <person name="Takami H."/>
        </authorList>
    </citation>
    <scope>NUCLEOTIDE SEQUENCE</scope>
    <source>
        <strain evidence="1">Expedition CK06-06</strain>
    </source>
</reference>
<gene>
    <name evidence="1" type="ORF">S12H4_12334</name>
</gene>
<accession>X1T7U0</accession>
<organism evidence="1">
    <name type="scientific">marine sediment metagenome</name>
    <dbReference type="NCBI Taxonomy" id="412755"/>
    <lineage>
        <taxon>unclassified sequences</taxon>
        <taxon>metagenomes</taxon>
        <taxon>ecological metagenomes</taxon>
    </lineage>
</organism>